<evidence type="ECO:0000256" key="1">
    <source>
        <dbReference type="ARBA" id="ARBA00004370"/>
    </source>
</evidence>
<protein>
    <submittedName>
        <fullName evidence="4">BamA/TamA family outer membrane protein</fullName>
    </submittedName>
</protein>
<keyword evidence="5" id="KW-1185">Reference proteome</keyword>
<dbReference type="RefSeq" id="WP_139448473.1">
    <property type="nucleotide sequence ID" value="NZ_VDMB01000010.1"/>
</dbReference>
<dbReference type="InterPro" id="IPR039910">
    <property type="entry name" value="D15-like"/>
</dbReference>
<dbReference type="Gene3D" id="2.40.160.50">
    <property type="entry name" value="membrane protein fhac: a member of the omp85/tpsb transporter family"/>
    <property type="match status" value="1"/>
</dbReference>
<reference evidence="4 5" key="1">
    <citation type="submission" date="2019-06" db="EMBL/GenBank/DDBJ databases">
        <title>Desulfobotulus mexicanus sp. nov., a novel sulfate-reducing bacterium isolated from the sediment of an alkaline crater lake in Mexico.</title>
        <authorList>
            <person name="Hirschler-Rea A."/>
        </authorList>
    </citation>
    <scope>NUCLEOTIDE SEQUENCE [LARGE SCALE GENOMIC DNA]</scope>
    <source>
        <strain evidence="4 5">PAR22N</strain>
    </source>
</reference>
<proteinExistence type="predicted"/>
<evidence type="ECO:0000256" key="2">
    <source>
        <dbReference type="ARBA" id="ARBA00023136"/>
    </source>
</evidence>
<keyword evidence="2" id="KW-0472">Membrane</keyword>
<sequence length="597" mass="68179">MLFLNFFLKFSLFFLLICLSSEAEARLLPFLSQDTYRVRIEGEMAPDIKNLLLAVSETYALKDRPIATPEMLRRRAANDIAPMTRALRSEGFYKSEISSEMRTRGEIPEIIFHVKTGPAYLINEILIISEDTEPSVQHLPKPKDLNLVPGTRARAPEILKGVDLLKNFFRERGTATPEVTLKTPVVRHSQKTVDLHYTYKSEPISLFGDLSVEGTRRVKPLYVENRIPWRKGELFRASHLNRFRSQLMQDGLFAIVDIHHPPLPDEDLFLPVHVNLIERSPRTIKAGVFHEPDTGTGIKVDWEHRNLRGMGERLNQSFTFAERKKESKTEYRIPDFMDKRQSLRLSGWVGEEESQAYKSEEGAFGARIFRQLCPLWSASTGVQYRLSRTTQQDETKTFGLISFPQELIRDQRNSILNPTKGMRVFWRVEPLRDTLDTDVWFLKLATGMSVHFPLIAEEKLIFSMRGSLGSIIGESNLSVPADERFYAGGGGSIRGYSYKSIGPEEKGTVVGGRSMVETGGELRWRMENNFGLVAFLDGGQVFTSSELQLEDEFYWGAGLGLRYYTDFAPFRLDVAFPLNRRSQDDSFQIYISIGQAF</sequence>
<accession>A0A5S5MFK2</accession>
<dbReference type="Proteomes" id="UP000321899">
    <property type="component" value="Unassembled WGS sequence"/>
</dbReference>
<organism evidence="4 5">
    <name type="scientific">Desulfobotulus mexicanus</name>
    <dbReference type="NCBI Taxonomy" id="2586642"/>
    <lineage>
        <taxon>Bacteria</taxon>
        <taxon>Pseudomonadati</taxon>
        <taxon>Thermodesulfobacteriota</taxon>
        <taxon>Desulfobacteria</taxon>
        <taxon>Desulfobacterales</taxon>
        <taxon>Desulfobacteraceae</taxon>
        <taxon>Desulfobotulus</taxon>
    </lineage>
</organism>
<dbReference type="PANTHER" id="PTHR12815:SF42">
    <property type="entry name" value="BACTERIAL SURFACE ANTIGEN (D15) DOMAIN-CONTAINING PROTEIN"/>
    <property type="match status" value="1"/>
</dbReference>
<name>A0A5S5MFK2_9BACT</name>
<comment type="subcellular location">
    <subcellularLocation>
        <location evidence="1">Membrane</location>
    </subcellularLocation>
</comment>
<dbReference type="EMBL" id="VDMB01000010">
    <property type="protein sequence ID" value="TYT74516.1"/>
    <property type="molecule type" value="Genomic_DNA"/>
</dbReference>
<feature type="domain" description="Bacterial surface antigen (D15)" evidence="3">
    <location>
        <begin position="306"/>
        <end position="597"/>
    </location>
</feature>
<evidence type="ECO:0000313" key="5">
    <source>
        <dbReference type="Proteomes" id="UP000321899"/>
    </source>
</evidence>
<dbReference type="Pfam" id="PF01103">
    <property type="entry name" value="Omp85"/>
    <property type="match status" value="1"/>
</dbReference>
<evidence type="ECO:0000313" key="4">
    <source>
        <dbReference type="EMBL" id="TYT74516.1"/>
    </source>
</evidence>
<dbReference type="InterPro" id="IPR000184">
    <property type="entry name" value="Bac_surfAg_D15"/>
</dbReference>
<dbReference type="Gene3D" id="3.10.20.310">
    <property type="entry name" value="membrane protein fhac"/>
    <property type="match status" value="1"/>
</dbReference>
<dbReference type="GO" id="GO:0019867">
    <property type="term" value="C:outer membrane"/>
    <property type="evidence" value="ECO:0007669"/>
    <property type="project" value="InterPro"/>
</dbReference>
<comment type="caution">
    <text evidence="4">The sequence shown here is derived from an EMBL/GenBank/DDBJ whole genome shotgun (WGS) entry which is preliminary data.</text>
</comment>
<dbReference type="PANTHER" id="PTHR12815">
    <property type="entry name" value="SORTING AND ASSEMBLY MACHINERY SAMM50 PROTEIN FAMILY MEMBER"/>
    <property type="match status" value="1"/>
</dbReference>
<gene>
    <name evidence="4" type="ORF">FIM25_09075</name>
</gene>
<dbReference type="OrthoDB" id="9814535at2"/>
<evidence type="ECO:0000259" key="3">
    <source>
        <dbReference type="Pfam" id="PF01103"/>
    </source>
</evidence>
<dbReference type="AlphaFoldDB" id="A0A5S5MFK2"/>